<dbReference type="InterPro" id="IPR000847">
    <property type="entry name" value="LysR_HTH_N"/>
</dbReference>
<dbReference type="Gene3D" id="1.10.10.10">
    <property type="entry name" value="Winged helix-like DNA-binding domain superfamily/Winged helix DNA-binding domain"/>
    <property type="match status" value="1"/>
</dbReference>
<dbReference type="PRINTS" id="PR00039">
    <property type="entry name" value="HTHLYSR"/>
</dbReference>
<keyword evidence="2" id="KW-0805">Transcription regulation</keyword>
<dbReference type="InterPro" id="IPR036388">
    <property type="entry name" value="WH-like_DNA-bd_sf"/>
</dbReference>
<evidence type="ECO:0000313" key="8">
    <source>
        <dbReference type="Proteomes" id="UP000824681"/>
    </source>
</evidence>
<organism evidence="7 8">
    <name type="scientific">Nonomuraea coxensis DSM 45129</name>
    <dbReference type="NCBI Taxonomy" id="1122611"/>
    <lineage>
        <taxon>Bacteria</taxon>
        <taxon>Bacillati</taxon>
        <taxon>Actinomycetota</taxon>
        <taxon>Actinomycetes</taxon>
        <taxon>Streptosporangiales</taxon>
        <taxon>Streptosporangiaceae</taxon>
        <taxon>Nonomuraea</taxon>
    </lineage>
</organism>
<reference evidence="7 8" key="1">
    <citation type="journal article" date="2021" name="ACS Chem. Biol.">
        <title>Genomic-Led Discovery of a Novel Glycopeptide Antibiotic by Nonomuraea coxensis DSM 45129.</title>
        <authorList>
            <person name="Yushchuk O."/>
            <person name="Vior N.M."/>
            <person name="Andreo-Vidal A."/>
            <person name="Berini F."/>
            <person name="Ruckert C."/>
            <person name="Busche T."/>
            <person name="Binda E."/>
            <person name="Kalinowski J."/>
            <person name="Truman A.W."/>
            <person name="Marinelli F."/>
        </authorList>
    </citation>
    <scope>NUCLEOTIDE SEQUENCE [LARGE SCALE GENOMIC DNA]</scope>
    <source>
        <strain evidence="7 8">DSM 45129</strain>
    </source>
</reference>
<keyword evidence="8" id="KW-1185">Reference proteome</keyword>
<evidence type="ECO:0000256" key="3">
    <source>
        <dbReference type="ARBA" id="ARBA00023125"/>
    </source>
</evidence>
<proteinExistence type="inferred from homology"/>
<evidence type="ECO:0000256" key="1">
    <source>
        <dbReference type="ARBA" id="ARBA00009437"/>
    </source>
</evidence>
<keyword evidence="3" id="KW-0238">DNA-binding</keyword>
<evidence type="ECO:0000259" key="6">
    <source>
        <dbReference type="PROSITE" id="PS50931"/>
    </source>
</evidence>
<gene>
    <name evidence="7" type="primary">hcaR1</name>
    <name evidence="7" type="ORF">Nocox_23155</name>
</gene>
<keyword evidence="4" id="KW-0804">Transcription</keyword>
<feature type="region of interest" description="Disordered" evidence="5">
    <location>
        <begin position="359"/>
        <end position="389"/>
    </location>
</feature>
<dbReference type="PANTHER" id="PTHR30346">
    <property type="entry name" value="TRANSCRIPTIONAL DUAL REGULATOR HCAR-RELATED"/>
    <property type="match status" value="1"/>
</dbReference>
<dbReference type="Proteomes" id="UP000824681">
    <property type="component" value="Chromosome"/>
</dbReference>
<protein>
    <submittedName>
        <fullName evidence="7">Hca operon transcriptional activator</fullName>
    </submittedName>
</protein>
<dbReference type="SUPFAM" id="SSF46785">
    <property type="entry name" value="Winged helix' DNA-binding domain"/>
    <property type="match status" value="1"/>
</dbReference>
<dbReference type="SUPFAM" id="SSF53850">
    <property type="entry name" value="Periplasmic binding protein-like II"/>
    <property type="match status" value="2"/>
</dbReference>
<dbReference type="InterPro" id="IPR036390">
    <property type="entry name" value="WH_DNA-bd_sf"/>
</dbReference>
<accession>A0ABX8U533</accession>
<evidence type="ECO:0000256" key="4">
    <source>
        <dbReference type="ARBA" id="ARBA00023163"/>
    </source>
</evidence>
<dbReference type="EMBL" id="CP068985">
    <property type="protein sequence ID" value="QYC42234.1"/>
    <property type="molecule type" value="Genomic_DNA"/>
</dbReference>
<evidence type="ECO:0000256" key="2">
    <source>
        <dbReference type="ARBA" id="ARBA00023015"/>
    </source>
</evidence>
<dbReference type="PANTHER" id="PTHR30346:SF0">
    <property type="entry name" value="HCA OPERON TRANSCRIPTIONAL ACTIVATOR HCAR"/>
    <property type="match status" value="1"/>
</dbReference>
<feature type="compositionally biased region" description="Acidic residues" evidence="5">
    <location>
        <begin position="374"/>
        <end position="386"/>
    </location>
</feature>
<dbReference type="PROSITE" id="PS50931">
    <property type="entry name" value="HTH_LYSR"/>
    <property type="match status" value="1"/>
</dbReference>
<dbReference type="InterPro" id="IPR005119">
    <property type="entry name" value="LysR_subst-bd"/>
</dbReference>
<dbReference type="Pfam" id="PF00126">
    <property type="entry name" value="HTH_1"/>
    <property type="match status" value="1"/>
</dbReference>
<sequence length="421" mass="45579">MLTLDQIRAFVAVAEELHFGRAAERLRMTQPPLSRHIQKLERTIGVTLLERDNRRVILTEAGRGFLEDARRMLTLVETAGDRARRIADGASGTLRLGFTAVSAISVLGSLLRLLAERLPEVDVILHERVTATQMDGILRGELDLGLARPPFDQVRASSDLGRLRPDQGRPPFGLGRLPSNEGRPAFGRARPPSDLGRLPSDLGRPALGGARPLPDQGPQPFDQARPASESVATRPPIDMTLAQPTSRLTGIDSRVIFREPLCAVVPDGHMLATLDRPLAPDDFAGLPMVSYHPVQSRYFHELTVRFLSTVRPRAEQQVHQILTAVLLVAAGRGVALVPASARSLGIEGVVFRDLLHGGGTPMSKDRSGNPLTGDDGDELMAENDEGGGEHPVELHAIWNPGSANPALWRVLDLLPGVEGRG</sequence>
<evidence type="ECO:0000256" key="5">
    <source>
        <dbReference type="SAM" id="MobiDB-lite"/>
    </source>
</evidence>
<name>A0ABX8U533_9ACTN</name>
<feature type="region of interest" description="Disordered" evidence="5">
    <location>
        <begin position="156"/>
        <end position="234"/>
    </location>
</feature>
<dbReference type="RefSeq" id="WP_020540412.1">
    <property type="nucleotide sequence ID" value="NZ_CP068985.1"/>
</dbReference>
<dbReference type="Pfam" id="PF03466">
    <property type="entry name" value="LysR_substrate"/>
    <property type="match status" value="2"/>
</dbReference>
<dbReference type="Gene3D" id="3.40.190.10">
    <property type="entry name" value="Periplasmic binding protein-like II"/>
    <property type="match status" value="2"/>
</dbReference>
<comment type="similarity">
    <text evidence="1">Belongs to the LysR transcriptional regulatory family.</text>
</comment>
<evidence type="ECO:0000313" key="7">
    <source>
        <dbReference type="EMBL" id="QYC42234.1"/>
    </source>
</evidence>
<feature type="domain" description="HTH lysR-type" evidence="6">
    <location>
        <begin position="2"/>
        <end position="59"/>
    </location>
</feature>